<gene>
    <name evidence="1" type="ORF">PSON_ATCC_30995.1.T1140072</name>
</gene>
<organism evidence="1 2">
    <name type="scientific">Paramecium sonneborni</name>
    <dbReference type="NCBI Taxonomy" id="65129"/>
    <lineage>
        <taxon>Eukaryota</taxon>
        <taxon>Sar</taxon>
        <taxon>Alveolata</taxon>
        <taxon>Ciliophora</taxon>
        <taxon>Intramacronucleata</taxon>
        <taxon>Oligohymenophorea</taxon>
        <taxon>Peniculida</taxon>
        <taxon>Parameciidae</taxon>
        <taxon>Paramecium</taxon>
    </lineage>
</organism>
<comment type="caution">
    <text evidence="1">The sequence shown here is derived from an EMBL/GenBank/DDBJ whole genome shotgun (WGS) entry which is preliminary data.</text>
</comment>
<keyword evidence="2" id="KW-1185">Reference proteome</keyword>
<dbReference type="Proteomes" id="UP000692954">
    <property type="component" value="Unassembled WGS sequence"/>
</dbReference>
<accession>A0A8S1QQZ8</accession>
<protein>
    <submittedName>
        <fullName evidence="1">Uncharacterized protein</fullName>
    </submittedName>
</protein>
<sequence>MYFILTNSNILNTSPHIRLYNLYTIQIKSIIEIKKYSYSIDTKFSVRNLFSYNSIKENRLNSDIQRVRFCQNKCYKLDIQIYGRQLKSKLD</sequence>
<evidence type="ECO:0000313" key="2">
    <source>
        <dbReference type="Proteomes" id="UP000692954"/>
    </source>
</evidence>
<reference evidence="1" key="1">
    <citation type="submission" date="2021-01" db="EMBL/GenBank/DDBJ databases">
        <authorList>
            <consortium name="Genoscope - CEA"/>
            <person name="William W."/>
        </authorList>
    </citation>
    <scope>NUCLEOTIDE SEQUENCE</scope>
</reference>
<dbReference type="EMBL" id="CAJJDN010000114">
    <property type="protein sequence ID" value="CAD8117552.1"/>
    <property type="molecule type" value="Genomic_DNA"/>
</dbReference>
<proteinExistence type="predicted"/>
<evidence type="ECO:0000313" key="1">
    <source>
        <dbReference type="EMBL" id="CAD8117552.1"/>
    </source>
</evidence>
<dbReference type="AlphaFoldDB" id="A0A8S1QQZ8"/>
<name>A0A8S1QQZ8_9CILI</name>